<feature type="domain" description="Glycoside hydrolase family 19 catalytic" evidence="1">
    <location>
        <begin position="67"/>
        <end position="180"/>
    </location>
</feature>
<dbReference type="InterPro" id="IPR018247">
    <property type="entry name" value="EF_Hand_1_Ca_BS"/>
</dbReference>
<evidence type="ECO:0000259" key="1">
    <source>
        <dbReference type="Pfam" id="PF00182"/>
    </source>
</evidence>
<name>A0ABY2SVS6_9HYPH</name>
<keyword evidence="3" id="KW-1185">Reference proteome</keyword>
<protein>
    <submittedName>
        <fullName evidence="2">Glycoside hydrolase family 19 protein</fullName>
    </submittedName>
</protein>
<dbReference type="GO" id="GO:0016787">
    <property type="term" value="F:hydrolase activity"/>
    <property type="evidence" value="ECO:0007669"/>
    <property type="project" value="UniProtKB-KW"/>
</dbReference>
<dbReference type="InterPro" id="IPR023346">
    <property type="entry name" value="Lysozyme-like_dom_sf"/>
</dbReference>
<dbReference type="Pfam" id="PF00182">
    <property type="entry name" value="Glyco_hydro_19"/>
    <property type="match status" value="1"/>
</dbReference>
<accession>A0ABY2SVS6</accession>
<reference evidence="2 3" key="1">
    <citation type="submission" date="2019-04" db="EMBL/GenBank/DDBJ databases">
        <authorList>
            <person name="Li M."/>
            <person name="Gao C."/>
        </authorList>
    </citation>
    <scope>NUCLEOTIDE SEQUENCE [LARGE SCALE GENOMIC DNA]</scope>
    <source>
        <strain evidence="2 3">BGMRC 2031</strain>
    </source>
</reference>
<sequence length="217" mass="24014">MNSDEFRRAAGITAELAQKWFTPITAAMAEFGIDTPRRQAAFIAQTAHESQGYSVLAESLYYTDPKRIAILFKTGFDLDHDGLVDPEEIEFAKGYARNSQKLANRAYANRSGNGPESSGDGYRYRGRGLIQITFKDNYRECGKALALDLLSTPELLTDPLQAARSAAWFWQRWGINAPADKSDMIAVTRKINPALVGLTDRVARYQVAVGVLCPSKS</sequence>
<evidence type="ECO:0000313" key="3">
    <source>
        <dbReference type="Proteomes" id="UP000305202"/>
    </source>
</evidence>
<keyword evidence="2" id="KW-0378">Hydrolase</keyword>
<gene>
    <name evidence="2" type="ORF">FCN80_00920</name>
</gene>
<dbReference type="SUPFAM" id="SSF53955">
    <property type="entry name" value="Lysozyme-like"/>
    <property type="match status" value="1"/>
</dbReference>
<dbReference type="PROSITE" id="PS00018">
    <property type="entry name" value="EF_HAND_1"/>
    <property type="match status" value="1"/>
</dbReference>
<dbReference type="Gene3D" id="1.10.530.10">
    <property type="match status" value="1"/>
</dbReference>
<dbReference type="RefSeq" id="WP_136987938.1">
    <property type="nucleotide sequence ID" value="NZ_SZPQ01000001.1"/>
</dbReference>
<evidence type="ECO:0000313" key="2">
    <source>
        <dbReference type="EMBL" id="TKI08647.1"/>
    </source>
</evidence>
<dbReference type="InterPro" id="IPR000726">
    <property type="entry name" value="Glyco_hydro_19_cat"/>
</dbReference>
<dbReference type="Proteomes" id="UP000305202">
    <property type="component" value="Unassembled WGS sequence"/>
</dbReference>
<dbReference type="InterPro" id="IPR052354">
    <property type="entry name" value="Cell_Wall_Dynamics_Protein"/>
</dbReference>
<comment type="caution">
    <text evidence="2">The sequence shown here is derived from an EMBL/GenBank/DDBJ whole genome shotgun (WGS) entry which is preliminary data.</text>
</comment>
<proteinExistence type="predicted"/>
<dbReference type="PANTHER" id="PTHR34408:SF1">
    <property type="entry name" value="GLYCOSYL HYDROLASE FAMILY 19 DOMAIN-CONTAINING PROTEIN HI_1415"/>
    <property type="match status" value="1"/>
</dbReference>
<dbReference type="EMBL" id="SZPQ01000001">
    <property type="protein sequence ID" value="TKI08647.1"/>
    <property type="molecule type" value="Genomic_DNA"/>
</dbReference>
<organism evidence="2 3">
    <name type="scientific">Martelella alba</name>
    <dbReference type="NCBI Taxonomy" id="2590451"/>
    <lineage>
        <taxon>Bacteria</taxon>
        <taxon>Pseudomonadati</taxon>
        <taxon>Pseudomonadota</taxon>
        <taxon>Alphaproteobacteria</taxon>
        <taxon>Hyphomicrobiales</taxon>
        <taxon>Aurantimonadaceae</taxon>
        <taxon>Martelella</taxon>
    </lineage>
</organism>
<dbReference type="PANTHER" id="PTHR34408">
    <property type="entry name" value="FAMILY PROTEIN, PUTATIVE-RELATED"/>
    <property type="match status" value="1"/>
</dbReference>